<organism evidence="1 2">
    <name type="scientific">Terribacillus saccharophilus</name>
    <dbReference type="NCBI Taxonomy" id="361277"/>
    <lineage>
        <taxon>Bacteria</taxon>
        <taxon>Bacillati</taxon>
        <taxon>Bacillota</taxon>
        <taxon>Bacilli</taxon>
        <taxon>Bacillales</taxon>
        <taxon>Bacillaceae</taxon>
        <taxon>Terribacillus</taxon>
    </lineage>
</organism>
<dbReference type="RefSeq" id="WP_041592343.1">
    <property type="nucleotide sequence ID" value="NZ_CP008877.1"/>
</dbReference>
<evidence type="ECO:0000313" key="1">
    <source>
        <dbReference type="EMBL" id="AIF68428.1"/>
    </source>
</evidence>
<dbReference type="OrthoDB" id="2974254at2"/>
<name>A0A075LVD0_9BACI</name>
<gene>
    <name evidence="1" type="ORF">GZ22_18560</name>
</gene>
<dbReference type="KEGG" id="tap:GZ22_18560"/>
<protein>
    <submittedName>
        <fullName evidence="1">Uncharacterized protein</fullName>
    </submittedName>
</protein>
<dbReference type="InterPro" id="IPR036671">
    <property type="entry name" value="DPH_MB_sf"/>
</dbReference>
<keyword evidence="1" id="KW-0614">Plasmid</keyword>
<proteinExistence type="predicted"/>
<dbReference type="EMBL" id="CP008877">
    <property type="protein sequence ID" value="AIF68428.1"/>
    <property type="molecule type" value="Genomic_DNA"/>
</dbReference>
<dbReference type="HOGENOM" id="CLU_2918341_0_0_9"/>
<dbReference type="SUPFAM" id="SSF144217">
    <property type="entry name" value="CSL zinc finger"/>
    <property type="match status" value="1"/>
</dbReference>
<evidence type="ECO:0000313" key="2">
    <source>
        <dbReference type="Proteomes" id="UP000027980"/>
    </source>
</evidence>
<dbReference type="AlphaFoldDB" id="A0A075LVD0"/>
<dbReference type="Proteomes" id="UP000027980">
    <property type="component" value="Plasmid pT1"/>
</dbReference>
<accession>A0A075LVD0</accession>
<sequence length="60" mass="6733">MPTYSEKCGCGQPYNVSKDGDYPMKDVLTRKCPSCGTMLSIKASWLDAKWDFDTDFKGSK</sequence>
<geneLocation type="plasmid" evidence="1 2">
    <name>pT1</name>
</geneLocation>
<dbReference type="GeneID" id="34223388"/>
<reference evidence="1 2" key="1">
    <citation type="submission" date="2014-07" db="EMBL/GenBank/DDBJ databases">
        <title>Complete genome sequence of a moderately halophilic bacterium Terribacillus aidingensis MP602, isolated from Cryptomeria fortunei in Tianmu mountain in China.</title>
        <authorList>
            <person name="Wang Y."/>
            <person name="Lu P."/>
            <person name="Zhang L."/>
        </authorList>
    </citation>
    <scope>NUCLEOTIDE SEQUENCE [LARGE SCALE GENOMIC DNA]</scope>
    <source>
        <strain evidence="1 2">MP602</strain>
        <plasmid evidence="1 2">pT1</plasmid>
    </source>
</reference>